<feature type="compositionally biased region" description="Low complexity" evidence="1">
    <location>
        <begin position="36"/>
        <end position="48"/>
    </location>
</feature>
<sequence>MEVDEELGPHGHVGLETDDGDIPGDGLNGSDDDEISSSASISSSSSVSTGGDFYGTQSIDMLSGVTPIDASLLAGSNLNQLNGSFQSSPPRKRAQHPEIIHSSLTEPFLPQIFDRERTSSHRLPQHSSRRSSGRLSTFDSTPLHQCSSFQAIFNGFLLKRCLDHTPGLRTYPDIAEAAFGKIGRLAISVTLYIELYVSDNLSSSSLALFQMFCDGISWIFLHDASCSYTAIMKIADKV</sequence>
<dbReference type="EMBL" id="JAUJYO010000014">
    <property type="protein sequence ID" value="KAK1297889.1"/>
    <property type="molecule type" value="Genomic_DNA"/>
</dbReference>
<organism evidence="2 3">
    <name type="scientific">Acorus calamus</name>
    <name type="common">Sweet flag</name>
    <dbReference type="NCBI Taxonomy" id="4465"/>
    <lineage>
        <taxon>Eukaryota</taxon>
        <taxon>Viridiplantae</taxon>
        <taxon>Streptophyta</taxon>
        <taxon>Embryophyta</taxon>
        <taxon>Tracheophyta</taxon>
        <taxon>Spermatophyta</taxon>
        <taxon>Magnoliopsida</taxon>
        <taxon>Liliopsida</taxon>
        <taxon>Acoraceae</taxon>
        <taxon>Acorus</taxon>
    </lineage>
</organism>
<gene>
    <name evidence="2" type="ORF">QJS10_CPB14g01606</name>
</gene>
<evidence type="ECO:0000313" key="3">
    <source>
        <dbReference type="Proteomes" id="UP001180020"/>
    </source>
</evidence>
<evidence type="ECO:0000313" key="2">
    <source>
        <dbReference type="EMBL" id="KAK1297889.1"/>
    </source>
</evidence>
<keyword evidence="3" id="KW-1185">Reference proteome</keyword>
<comment type="caution">
    <text evidence="2">The sequence shown here is derived from an EMBL/GenBank/DDBJ whole genome shotgun (WGS) entry which is preliminary data.</text>
</comment>
<proteinExistence type="predicted"/>
<evidence type="ECO:0000256" key="1">
    <source>
        <dbReference type="SAM" id="MobiDB-lite"/>
    </source>
</evidence>
<accession>A0AAV9DAI3</accession>
<feature type="region of interest" description="Disordered" evidence="1">
    <location>
        <begin position="1"/>
        <end position="49"/>
    </location>
</feature>
<protein>
    <submittedName>
        <fullName evidence="2">Uncharacterized protein</fullName>
    </submittedName>
</protein>
<reference evidence="2" key="1">
    <citation type="journal article" date="2023" name="Nat. Commun.">
        <title>Diploid and tetraploid genomes of Acorus and the evolution of monocots.</title>
        <authorList>
            <person name="Ma L."/>
            <person name="Liu K.W."/>
            <person name="Li Z."/>
            <person name="Hsiao Y.Y."/>
            <person name="Qi Y."/>
            <person name="Fu T."/>
            <person name="Tang G.D."/>
            <person name="Zhang D."/>
            <person name="Sun W.H."/>
            <person name="Liu D.K."/>
            <person name="Li Y."/>
            <person name="Chen G.Z."/>
            <person name="Liu X.D."/>
            <person name="Liao X.Y."/>
            <person name="Jiang Y.T."/>
            <person name="Yu X."/>
            <person name="Hao Y."/>
            <person name="Huang J."/>
            <person name="Zhao X.W."/>
            <person name="Ke S."/>
            <person name="Chen Y.Y."/>
            <person name="Wu W.L."/>
            <person name="Hsu J.L."/>
            <person name="Lin Y.F."/>
            <person name="Huang M.D."/>
            <person name="Li C.Y."/>
            <person name="Huang L."/>
            <person name="Wang Z.W."/>
            <person name="Zhao X."/>
            <person name="Zhong W.Y."/>
            <person name="Peng D.H."/>
            <person name="Ahmad S."/>
            <person name="Lan S."/>
            <person name="Zhang J.S."/>
            <person name="Tsai W.C."/>
            <person name="Van de Peer Y."/>
            <person name="Liu Z.J."/>
        </authorList>
    </citation>
    <scope>NUCLEOTIDE SEQUENCE</scope>
    <source>
        <strain evidence="2">CP</strain>
    </source>
</reference>
<dbReference type="AlphaFoldDB" id="A0AAV9DAI3"/>
<reference evidence="2" key="2">
    <citation type="submission" date="2023-06" db="EMBL/GenBank/DDBJ databases">
        <authorList>
            <person name="Ma L."/>
            <person name="Liu K.-W."/>
            <person name="Li Z."/>
            <person name="Hsiao Y.-Y."/>
            <person name="Qi Y."/>
            <person name="Fu T."/>
            <person name="Tang G."/>
            <person name="Zhang D."/>
            <person name="Sun W.-H."/>
            <person name="Liu D.-K."/>
            <person name="Li Y."/>
            <person name="Chen G.-Z."/>
            <person name="Liu X.-D."/>
            <person name="Liao X.-Y."/>
            <person name="Jiang Y.-T."/>
            <person name="Yu X."/>
            <person name="Hao Y."/>
            <person name="Huang J."/>
            <person name="Zhao X.-W."/>
            <person name="Ke S."/>
            <person name="Chen Y.-Y."/>
            <person name="Wu W.-L."/>
            <person name="Hsu J.-L."/>
            <person name="Lin Y.-F."/>
            <person name="Huang M.-D."/>
            <person name="Li C.-Y."/>
            <person name="Huang L."/>
            <person name="Wang Z.-W."/>
            <person name="Zhao X."/>
            <person name="Zhong W.-Y."/>
            <person name="Peng D.-H."/>
            <person name="Ahmad S."/>
            <person name="Lan S."/>
            <person name="Zhang J.-S."/>
            <person name="Tsai W.-C."/>
            <person name="Van De Peer Y."/>
            <person name="Liu Z.-J."/>
        </authorList>
    </citation>
    <scope>NUCLEOTIDE SEQUENCE</scope>
    <source>
        <strain evidence="2">CP</strain>
        <tissue evidence="2">Leaves</tissue>
    </source>
</reference>
<dbReference type="Proteomes" id="UP001180020">
    <property type="component" value="Unassembled WGS sequence"/>
</dbReference>
<name>A0AAV9DAI3_ACOCL</name>